<sequence>MDKFKMLQMLGAGDFQHLNGSLEAHLKGTEEILRSWGSSELLQTAGLFHAAYGTAGFDENMVSLNQRQEIARVIGIDEEALVYLYCSCDRDYVFPQFGKVSNVQFKDRFTETTFQLEPKTARLFCELTVANELELVYGSDDFKSKYGAELLELFQGMDSYLSVEARKAYKSSLSSFA</sequence>
<evidence type="ECO:0000259" key="1">
    <source>
        <dbReference type="Pfam" id="PF20680"/>
    </source>
</evidence>
<organism evidence="2 3">
    <name type="scientific">Vibrio fortis</name>
    <dbReference type="NCBI Taxonomy" id="212667"/>
    <lineage>
        <taxon>Bacteria</taxon>
        <taxon>Pseudomonadati</taxon>
        <taxon>Pseudomonadota</taxon>
        <taxon>Gammaproteobacteria</taxon>
        <taxon>Vibrionales</taxon>
        <taxon>Vibrionaceae</taxon>
        <taxon>Vibrio</taxon>
    </lineage>
</organism>
<name>A0A066V0H3_9VIBR</name>
<dbReference type="STRING" id="212667.VFDL14_04495"/>
<evidence type="ECO:0000313" key="3">
    <source>
        <dbReference type="Proteomes" id="UP000027219"/>
    </source>
</evidence>
<proteinExistence type="predicted"/>
<comment type="caution">
    <text evidence="2">The sequence shown here is derived from an EMBL/GenBank/DDBJ whole genome shotgun (WGS) entry which is preliminary data.</text>
</comment>
<dbReference type="AlphaFoldDB" id="A0A066V0H3"/>
<protein>
    <recommendedName>
        <fullName evidence="1">DUF6817 domain-containing protein</fullName>
    </recommendedName>
</protein>
<dbReference type="InterPro" id="IPR049202">
    <property type="entry name" value="DUF6817"/>
</dbReference>
<dbReference type="EMBL" id="JFFR01000002">
    <property type="protein sequence ID" value="KDN29999.1"/>
    <property type="molecule type" value="Genomic_DNA"/>
</dbReference>
<dbReference type="OrthoDB" id="333547at2"/>
<dbReference type="Proteomes" id="UP000027219">
    <property type="component" value="Unassembled WGS sequence"/>
</dbReference>
<gene>
    <name evidence="2" type="ORF">VFDL14_04495</name>
</gene>
<feature type="domain" description="DUF6817" evidence="1">
    <location>
        <begin position="6"/>
        <end position="90"/>
    </location>
</feature>
<accession>A0A066V0H3</accession>
<dbReference type="RefSeq" id="WP_032548975.1">
    <property type="nucleotide sequence ID" value="NZ_JFFR01000002.1"/>
</dbReference>
<evidence type="ECO:0000313" key="2">
    <source>
        <dbReference type="EMBL" id="KDN29999.1"/>
    </source>
</evidence>
<dbReference type="Pfam" id="PF20680">
    <property type="entry name" value="DUF6817"/>
    <property type="match status" value="1"/>
</dbReference>
<reference evidence="2 3" key="1">
    <citation type="submission" date="2014-02" db="EMBL/GenBank/DDBJ databases">
        <title>Vibrio fortis Dalian14 Genome Sequencing.</title>
        <authorList>
            <person name="Wang Y."/>
            <person name="Song L."/>
            <person name="Liu G."/>
            <person name="Ding J."/>
        </authorList>
    </citation>
    <scope>NUCLEOTIDE SEQUENCE [LARGE SCALE GENOMIC DNA]</scope>
    <source>
        <strain evidence="2 3">Dalian14</strain>
    </source>
</reference>
<keyword evidence="3" id="KW-1185">Reference proteome</keyword>